<dbReference type="Gene3D" id="3.90.1340.10">
    <property type="entry name" value="Phage tail collar domain"/>
    <property type="match status" value="1"/>
</dbReference>
<dbReference type="InterPro" id="IPR011083">
    <property type="entry name" value="Phage_tail_collar_dom"/>
</dbReference>
<reference evidence="3" key="2">
    <citation type="submission" date="2010-02" db="EMBL/GenBank/DDBJ databases">
        <title>Complete genome sequence of Marinobacter adhaerens type strain (HP15).</title>
        <authorList>
            <person name="Gaerdes A.A.M."/>
            <person name="Kaeppel E."/>
            <person name="Shezad A."/>
            <person name="Seebah S."/>
            <person name="Teeling H."/>
            <person name="Yarza P."/>
            <person name="Gloeckner F.O."/>
            <person name="Ullrich M.S."/>
        </authorList>
    </citation>
    <scope>NUCLEOTIDE SEQUENCE [LARGE SCALE GENOMIC DNA]</scope>
    <source>
        <strain evidence="3">DSM 23420 / HP15</strain>
    </source>
</reference>
<dbReference type="CDD" id="cd22641">
    <property type="entry name" value="C24-like"/>
    <property type="match status" value="1"/>
</dbReference>
<dbReference type="KEGG" id="mad:HP15_655"/>
<dbReference type="AlphaFoldDB" id="E4PPR8"/>
<dbReference type="Proteomes" id="UP000007077">
    <property type="component" value="Chromosome"/>
</dbReference>
<dbReference type="Pfam" id="PF07484">
    <property type="entry name" value="Collar"/>
    <property type="match status" value="1"/>
</dbReference>
<evidence type="ECO:0000313" key="2">
    <source>
        <dbReference type="EMBL" id="ADP96419.1"/>
    </source>
</evidence>
<dbReference type="STRING" id="225937.HP15_655"/>
<organism evidence="2 3">
    <name type="scientific">Marinobacter adhaerens (strain DSM 23420 / HP15)</name>
    <dbReference type="NCBI Taxonomy" id="225937"/>
    <lineage>
        <taxon>Bacteria</taxon>
        <taxon>Pseudomonadati</taxon>
        <taxon>Pseudomonadota</taxon>
        <taxon>Gammaproteobacteria</taxon>
        <taxon>Pseudomonadales</taxon>
        <taxon>Marinobacteraceae</taxon>
        <taxon>Marinobacter</taxon>
    </lineage>
</organism>
<dbReference type="SUPFAM" id="SSF88874">
    <property type="entry name" value="Receptor-binding domain of short tail fibre protein gp12"/>
    <property type="match status" value="1"/>
</dbReference>
<dbReference type="HOGENOM" id="CLU_087872_1_1_6"/>
<evidence type="ECO:0000259" key="1">
    <source>
        <dbReference type="Pfam" id="PF07484"/>
    </source>
</evidence>
<name>E4PPR8_MARAH</name>
<dbReference type="InterPro" id="IPR037053">
    <property type="entry name" value="Phage_tail_collar_dom_sf"/>
</dbReference>
<reference evidence="2 3" key="1">
    <citation type="journal article" date="2010" name="Stand. Genomic Sci.">
        <title>Complete genome sequence of Marinobacter adhaerens type strain (HP15), a diatom-interacting marine microorganism.</title>
        <authorList>
            <person name="Gardes A."/>
            <person name="Kaeppel E."/>
            <person name="Shehzad A."/>
            <person name="Seebah S."/>
            <person name="Teeling H."/>
            <person name="Yarza P."/>
            <person name="Glockner F.O."/>
            <person name="Grossart H.P."/>
            <person name="Ullrich M.S."/>
        </authorList>
    </citation>
    <scope>NUCLEOTIDE SEQUENCE [LARGE SCALE GENOMIC DNA]</scope>
    <source>
        <strain evidence="3">DSM 23420 / HP15</strain>
    </source>
</reference>
<sequence length="154" mass="15419">MWEGMTGTVLPHALSTAPAGWLLCDGSALLAGTADVLRDKLIADGNPYGDDGIGNPLLPDARGRSFIGAGAGPSLTARTLGDTGGEEEHTLTEAEMPEHGHALDTETIGTAGSDGNVLADTGTGTGTVQSGTAGSGQAHNNMPPFLALNAIIKT</sequence>
<dbReference type="EMBL" id="CP001978">
    <property type="protein sequence ID" value="ADP96419.1"/>
    <property type="molecule type" value="Genomic_DNA"/>
</dbReference>
<accession>E4PPR8</accession>
<feature type="domain" description="Phage tail collar" evidence="1">
    <location>
        <begin position="7"/>
        <end position="65"/>
    </location>
</feature>
<protein>
    <submittedName>
        <fullName evidence="2">Phage tail collar domain protein-like protein</fullName>
    </submittedName>
</protein>
<dbReference type="eggNOG" id="COG4675">
    <property type="taxonomic scope" value="Bacteria"/>
</dbReference>
<evidence type="ECO:0000313" key="3">
    <source>
        <dbReference type="Proteomes" id="UP000007077"/>
    </source>
</evidence>
<dbReference type="PATRIC" id="fig|225937.3.peg.664"/>
<gene>
    <name evidence="2" type="ordered locus">HP15_655</name>
</gene>
<proteinExistence type="predicted"/>